<sequence length="292" mass="33343">MAVVTVKQLAFIFGLLDQLYFFLLHLMGFFVNIKLLSISLSHRPTFFKIYKRKTSEGYQALPYSVGLLCASLFLYYALLQSGKFLILSINTIGSTIQATYLVLFIIYSPRAGKVATLKMILILNVASLGLVLLLTTLFSKGKTRIQVVGWISAGVNIGTFVAPLSIIKRVIETRSVEYMPFNLSFFLTICATMWFFYGIFVRDFFIAIPNVVGFVFGIAQMFLYIIYKYMMKSDETTLEQLEETTERPLYVPTANHEPSGQELKAVTITSPRQVDYFTEHHPMFMERDEYLS</sequence>
<name>A0ABY9BS72_VITVI</name>
<evidence type="ECO:0000256" key="2">
    <source>
        <dbReference type="ARBA" id="ARBA00007809"/>
    </source>
</evidence>
<evidence type="ECO:0000256" key="7">
    <source>
        <dbReference type="ARBA" id="ARBA00022989"/>
    </source>
</evidence>
<evidence type="ECO:0000256" key="1">
    <source>
        <dbReference type="ARBA" id="ARBA00004127"/>
    </source>
</evidence>
<comment type="function">
    <text evidence="9">Mediates both low-affinity uptake and efflux of sugar across the membrane.</text>
</comment>
<dbReference type="PANTHER" id="PTHR10791:SF134">
    <property type="entry name" value="BIDIRECTIONAL SUGAR TRANSPORTER SWEET9"/>
    <property type="match status" value="1"/>
</dbReference>
<feature type="transmembrane region" description="Helical" evidence="9">
    <location>
        <begin position="20"/>
        <end position="40"/>
    </location>
</feature>
<evidence type="ECO:0000256" key="5">
    <source>
        <dbReference type="ARBA" id="ARBA00022692"/>
    </source>
</evidence>
<comment type="similarity">
    <text evidence="2 9">Belongs to the SWEET sugar transporter family.</text>
</comment>
<dbReference type="InterPro" id="IPR004316">
    <property type="entry name" value="SWEET_rpt"/>
</dbReference>
<reference evidence="10 11" key="1">
    <citation type="journal article" date="2023" name="Hortic Res">
        <title>The complete reference genome for grapevine (Vitis vinifera L.) genetics and breeding.</title>
        <authorList>
            <person name="Shi X."/>
            <person name="Cao S."/>
            <person name="Wang X."/>
            <person name="Huang S."/>
            <person name="Wang Y."/>
            <person name="Liu Z."/>
            <person name="Liu W."/>
            <person name="Leng X."/>
            <person name="Peng Y."/>
            <person name="Wang N."/>
            <person name="Wang Y."/>
            <person name="Ma Z."/>
            <person name="Xu X."/>
            <person name="Zhang F."/>
            <person name="Xue H."/>
            <person name="Zhong H."/>
            <person name="Wang Y."/>
            <person name="Zhang K."/>
            <person name="Velt A."/>
            <person name="Avia K."/>
            <person name="Holtgrawe D."/>
            <person name="Grimplet J."/>
            <person name="Matus J.T."/>
            <person name="Ware D."/>
            <person name="Wu X."/>
            <person name="Wang H."/>
            <person name="Liu C."/>
            <person name="Fang Y."/>
            <person name="Rustenholz C."/>
            <person name="Cheng Z."/>
            <person name="Xiao H."/>
            <person name="Zhou Y."/>
        </authorList>
    </citation>
    <scope>NUCLEOTIDE SEQUENCE [LARGE SCALE GENOMIC DNA]</scope>
    <source>
        <strain evidence="11">cv. Pinot noir / PN40024</strain>
        <tissue evidence="10">Leaf</tissue>
    </source>
</reference>
<organism evidence="10 11">
    <name type="scientific">Vitis vinifera</name>
    <name type="common">Grape</name>
    <dbReference type="NCBI Taxonomy" id="29760"/>
    <lineage>
        <taxon>Eukaryota</taxon>
        <taxon>Viridiplantae</taxon>
        <taxon>Streptophyta</taxon>
        <taxon>Embryophyta</taxon>
        <taxon>Tracheophyta</taxon>
        <taxon>Spermatophyta</taxon>
        <taxon>Magnoliopsida</taxon>
        <taxon>eudicotyledons</taxon>
        <taxon>Gunneridae</taxon>
        <taxon>Pentapetalae</taxon>
        <taxon>rosids</taxon>
        <taxon>Vitales</taxon>
        <taxon>Vitaceae</taxon>
        <taxon>Viteae</taxon>
        <taxon>Vitis</taxon>
    </lineage>
</organism>
<evidence type="ECO:0000313" key="11">
    <source>
        <dbReference type="Proteomes" id="UP001227230"/>
    </source>
</evidence>
<dbReference type="EMBL" id="CP126651">
    <property type="protein sequence ID" value="WJZ85798.1"/>
    <property type="molecule type" value="Genomic_DNA"/>
</dbReference>
<keyword evidence="7 9" id="KW-1133">Transmembrane helix</keyword>
<keyword evidence="4 9" id="KW-0762">Sugar transport</keyword>
<accession>A0ABY9BS72</accession>
<keyword evidence="5 9" id="KW-0812">Transmembrane</keyword>
<protein>
    <recommendedName>
        <fullName evidence="9">Bidirectional sugar transporter SWEET</fullName>
    </recommendedName>
</protein>
<keyword evidence="11" id="KW-1185">Reference proteome</keyword>
<dbReference type="Proteomes" id="UP001227230">
    <property type="component" value="Chromosome 4"/>
</dbReference>
<feature type="transmembrane region" description="Helical" evidence="9">
    <location>
        <begin position="179"/>
        <end position="200"/>
    </location>
</feature>
<evidence type="ECO:0000256" key="6">
    <source>
        <dbReference type="ARBA" id="ARBA00022737"/>
    </source>
</evidence>
<feature type="transmembrane region" description="Helical" evidence="9">
    <location>
        <begin position="60"/>
        <end position="78"/>
    </location>
</feature>
<evidence type="ECO:0000256" key="3">
    <source>
        <dbReference type="ARBA" id="ARBA00022448"/>
    </source>
</evidence>
<feature type="transmembrane region" description="Helical" evidence="9">
    <location>
        <begin position="119"/>
        <end position="139"/>
    </location>
</feature>
<keyword evidence="6" id="KW-0677">Repeat</keyword>
<feature type="transmembrane region" description="Helical" evidence="9">
    <location>
        <begin position="145"/>
        <end position="167"/>
    </location>
</feature>
<evidence type="ECO:0000256" key="8">
    <source>
        <dbReference type="ARBA" id="ARBA00023136"/>
    </source>
</evidence>
<evidence type="ECO:0000256" key="9">
    <source>
        <dbReference type="RuleBase" id="RU910715"/>
    </source>
</evidence>
<evidence type="ECO:0000313" key="10">
    <source>
        <dbReference type="EMBL" id="WJZ85798.1"/>
    </source>
</evidence>
<feature type="transmembrane region" description="Helical" evidence="9">
    <location>
        <begin position="206"/>
        <end position="227"/>
    </location>
</feature>
<proteinExistence type="inferred from homology"/>
<evidence type="ECO:0000256" key="4">
    <source>
        <dbReference type="ARBA" id="ARBA00022597"/>
    </source>
</evidence>
<dbReference type="Pfam" id="PF03083">
    <property type="entry name" value="MtN3_slv"/>
    <property type="match status" value="2"/>
</dbReference>
<comment type="subcellular location">
    <subcellularLocation>
        <location evidence="9">Cell membrane</location>
        <topology evidence="9">Multi-pass membrane protein</topology>
    </subcellularLocation>
    <subcellularLocation>
        <location evidence="1">Endomembrane system</location>
        <topology evidence="1">Multi-pass membrane protein</topology>
    </subcellularLocation>
</comment>
<gene>
    <name evidence="10" type="ORF">VitviT2T_005316</name>
</gene>
<dbReference type="InterPro" id="IPR047664">
    <property type="entry name" value="SWEET"/>
</dbReference>
<feature type="transmembrane region" description="Helical" evidence="9">
    <location>
        <begin position="84"/>
        <end position="107"/>
    </location>
</feature>
<dbReference type="Gene3D" id="1.20.1280.290">
    <property type="match status" value="2"/>
</dbReference>
<keyword evidence="8 9" id="KW-0472">Membrane</keyword>
<keyword evidence="3 9" id="KW-0813">Transport</keyword>
<dbReference type="PANTHER" id="PTHR10791">
    <property type="entry name" value="RAG1-ACTIVATING PROTEIN 1"/>
    <property type="match status" value="1"/>
</dbReference>